<dbReference type="Pfam" id="PF02604">
    <property type="entry name" value="PhdYeFM_antitox"/>
    <property type="match status" value="1"/>
</dbReference>
<organism evidence="3 4">
    <name type="scientific">Aedoeadaptatus acetigenes</name>
    <dbReference type="NCBI Taxonomy" id="2981723"/>
    <lineage>
        <taxon>Bacteria</taxon>
        <taxon>Bacillati</taxon>
        <taxon>Bacillota</taxon>
        <taxon>Tissierellia</taxon>
        <taxon>Tissierellales</taxon>
        <taxon>Peptoniphilaceae</taxon>
        <taxon>Aedoeadaptatus</taxon>
    </lineage>
</organism>
<protein>
    <recommendedName>
        <fullName evidence="2">Antitoxin</fullName>
    </recommendedName>
</protein>
<dbReference type="NCBIfam" id="TIGR01552">
    <property type="entry name" value="phd_fam"/>
    <property type="match status" value="1"/>
</dbReference>
<dbReference type="InterPro" id="IPR051405">
    <property type="entry name" value="phD/YefM_antitoxin"/>
</dbReference>
<dbReference type="InterPro" id="IPR006442">
    <property type="entry name" value="Antitoxin_Phd/YefM"/>
</dbReference>
<dbReference type="PANTHER" id="PTHR33713">
    <property type="entry name" value="ANTITOXIN YAFN-RELATED"/>
    <property type="match status" value="1"/>
</dbReference>
<keyword evidence="4" id="KW-1185">Reference proteome</keyword>
<dbReference type="Proteomes" id="UP001481872">
    <property type="component" value="Unassembled WGS sequence"/>
</dbReference>
<reference evidence="3 4" key="1">
    <citation type="submission" date="2024-04" db="EMBL/GenBank/DDBJ databases">
        <title>Human intestinal bacterial collection.</title>
        <authorList>
            <person name="Pauvert C."/>
            <person name="Hitch T.C.A."/>
            <person name="Clavel T."/>
        </authorList>
    </citation>
    <scope>NUCLEOTIDE SEQUENCE [LARGE SCALE GENOMIC DNA]</scope>
    <source>
        <strain evidence="3 4">CLA-SR-H026</strain>
    </source>
</reference>
<comment type="function">
    <text evidence="2">Antitoxin component of a type II toxin-antitoxin (TA) system.</text>
</comment>
<evidence type="ECO:0000313" key="3">
    <source>
        <dbReference type="EMBL" id="MEQ3353037.1"/>
    </source>
</evidence>
<evidence type="ECO:0000313" key="4">
    <source>
        <dbReference type="Proteomes" id="UP001481872"/>
    </source>
</evidence>
<dbReference type="SUPFAM" id="SSF143120">
    <property type="entry name" value="YefM-like"/>
    <property type="match status" value="1"/>
</dbReference>
<name>A0ABV1J4D0_9FIRM</name>
<dbReference type="InterPro" id="IPR036165">
    <property type="entry name" value="YefM-like_sf"/>
</dbReference>
<dbReference type="Gene3D" id="3.40.1620.10">
    <property type="entry name" value="YefM-like domain"/>
    <property type="match status" value="1"/>
</dbReference>
<dbReference type="PANTHER" id="PTHR33713:SF6">
    <property type="entry name" value="ANTITOXIN YEFM"/>
    <property type="match status" value="1"/>
</dbReference>
<evidence type="ECO:0000256" key="2">
    <source>
        <dbReference type="RuleBase" id="RU362080"/>
    </source>
</evidence>
<comment type="caution">
    <text evidence="3">The sequence shown here is derived from an EMBL/GenBank/DDBJ whole genome shotgun (WGS) entry which is preliminary data.</text>
</comment>
<evidence type="ECO:0000256" key="1">
    <source>
        <dbReference type="ARBA" id="ARBA00009981"/>
    </source>
</evidence>
<sequence length="84" mass="9982">MLAVNYSDLRNNLKEYCDKAVNDMETVLVTRKEDRHVVMISLEAYNNLVENDHIMKDPVHYKELIRRAEEVDRGLFKEQKLSDE</sequence>
<accession>A0ABV1J4D0</accession>
<dbReference type="EMBL" id="JBBNPS010000003">
    <property type="protein sequence ID" value="MEQ3353037.1"/>
    <property type="molecule type" value="Genomic_DNA"/>
</dbReference>
<gene>
    <name evidence="3" type="ORF">AAA081_01795</name>
</gene>
<dbReference type="RefSeq" id="WP_349053445.1">
    <property type="nucleotide sequence ID" value="NZ_JBBNPS010000003.1"/>
</dbReference>
<proteinExistence type="inferred from homology"/>
<comment type="similarity">
    <text evidence="1 2">Belongs to the phD/YefM antitoxin family.</text>
</comment>